<evidence type="ECO:0000313" key="1">
    <source>
        <dbReference type="EMBL" id="XBH19948.1"/>
    </source>
</evidence>
<proteinExistence type="predicted"/>
<protein>
    <submittedName>
        <fullName evidence="1">GCN5 family acetyltransferase</fullName>
    </submittedName>
</protein>
<accession>A0AAU7DSH6</accession>
<sequence length="146" mass="16763">MNISEYPDALDPSLVGTYSPLAKAGGGYVWDDVLEYRVWLHPERGASDEEEGSDYYYAFATYAEAAAFFEESPGAEEPLALIRQVEYIDELEPGVYRHVKETRIAEWPVQFLRRPRRTPKTIPDFLSPHAPKNRLDIIRGLETRNE</sequence>
<organism evidence="1">
    <name type="scientific">Telmatobacter sp. DSM 110680</name>
    <dbReference type="NCBI Taxonomy" id="3036704"/>
    <lineage>
        <taxon>Bacteria</taxon>
        <taxon>Pseudomonadati</taxon>
        <taxon>Acidobacteriota</taxon>
        <taxon>Terriglobia</taxon>
        <taxon>Terriglobales</taxon>
        <taxon>Acidobacteriaceae</taxon>
        <taxon>Telmatobacter</taxon>
    </lineage>
</organism>
<dbReference type="RefSeq" id="WP_348265170.1">
    <property type="nucleotide sequence ID" value="NZ_CP121196.1"/>
</dbReference>
<dbReference type="EMBL" id="CP121196">
    <property type="protein sequence ID" value="XBH19948.1"/>
    <property type="molecule type" value="Genomic_DNA"/>
</dbReference>
<dbReference type="AlphaFoldDB" id="A0AAU7DSH6"/>
<reference evidence="1" key="1">
    <citation type="submission" date="2023-03" db="EMBL/GenBank/DDBJ databases">
        <title>Edaphobacter sp.</title>
        <authorList>
            <person name="Huber K.J."/>
            <person name="Papendorf J."/>
            <person name="Pilke C."/>
            <person name="Bunk B."/>
            <person name="Sproeer C."/>
            <person name="Pester M."/>
        </authorList>
    </citation>
    <scope>NUCLEOTIDE SEQUENCE</scope>
    <source>
        <strain evidence="1">DSM 110680</strain>
    </source>
</reference>
<name>A0AAU7DSH6_9BACT</name>
<gene>
    <name evidence="1" type="ORF">P8935_11650</name>
</gene>